<dbReference type="InterPro" id="IPR001763">
    <property type="entry name" value="Rhodanese-like_dom"/>
</dbReference>
<feature type="repeat" description="ANK" evidence="3">
    <location>
        <begin position="200"/>
        <end position="232"/>
    </location>
</feature>
<dbReference type="PROSITE" id="PS50297">
    <property type="entry name" value="ANK_REP_REGION"/>
    <property type="match status" value="3"/>
</dbReference>
<keyword evidence="1" id="KW-0677">Repeat</keyword>
<dbReference type="AlphaFoldDB" id="A0A4U8Z5T6"/>
<feature type="repeat" description="ANK" evidence="3">
    <location>
        <begin position="167"/>
        <end position="199"/>
    </location>
</feature>
<reference evidence="5 6" key="1">
    <citation type="submission" date="2019-03" db="EMBL/GenBank/DDBJ databases">
        <authorList>
            <person name="Kox A.R. M."/>
        </authorList>
    </citation>
    <scope>NUCLEOTIDE SEQUENCE [LARGE SCALE GENOMIC DNA]</scope>
    <source>
        <strain evidence="5">MTUNDRAET4 annotated genome</strain>
    </source>
</reference>
<keyword evidence="2 3" id="KW-0040">ANK repeat</keyword>
<dbReference type="Gene3D" id="1.25.40.20">
    <property type="entry name" value="Ankyrin repeat-containing domain"/>
    <property type="match status" value="2"/>
</dbReference>
<dbReference type="Gene3D" id="3.40.250.10">
    <property type="entry name" value="Rhodanese-like domain"/>
    <property type="match status" value="1"/>
</dbReference>
<dbReference type="InterPro" id="IPR036770">
    <property type="entry name" value="Ankyrin_rpt-contain_sf"/>
</dbReference>
<dbReference type="PROSITE" id="PS50206">
    <property type="entry name" value="RHODANESE_3"/>
    <property type="match status" value="1"/>
</dbReference>
<protein>
    <submittedName>
        <fullName evidence="5">Putative thiosulfate sulfurtransferase</fullName>
    </submittedName>
</protein>
<evidence type="ECO:0000256" key="2">
    <source>
        <dbReference type="ARBA" id="ARBA00023043"/>
    </source>
</evidence>
<evidence type="ECO:0000256" key="1">
    <source>
        <dbReference type="ARBA" id="ARBA00022737"/>
    </source>
</evidence>
<dbReference type="Proteomes" id="UP000294360">
    <property type="component" value="Chromosome"/>
</dbReference>
<dbReference type="SUPFAM" id="SSF48403">
    <property type="entry name" value="Ankyrin repeat"/>
    <property type="match status" value="1"/>
</dbReference>
<organism evidence="5 6">
    <name type="scientific">Methylocella tundrae</name>
    <dbReference type="NCBI Taxonomy" id="227605"/>
    <lineage>
        <taxon>Bacteria</taxon>
        <taxon>Pseudomonadati</taxon>
        <taxon>Pseudomonadota</taxon>
        <taxon>Alphaproteobacteria</taxon>
        <taxon>Hyphomicrobiales</taxon>
        <taxon>Beijerinckiaceae</taxon>
        <taxon>Methylocella</taxon>
    </lineage>
</organism>
<feature type="domain" description="Rhodanese" evidence="4">
    <location>
        <begin position="19"/>
        <end position="103"/>
    </location>
</feature>
<dbReference type="KEGG" id="mtun:MTUNDRAET4_4066"/>
<dbReference type="PROSITE" id="PS50088">
    <property type="entry name" value="ANK_REPEAT"/>
    <property type="match status" value="3"/>
</dbReference>
<dbReference type="OrthoDB" id="9812708at2"/>
<gene>
    <name evidence="5" type="ORF">MTUNDRAET4_4066</name>
</gene>
<keyword evidence="5" id="KW-0808">Transferase</keyword>
<evidence type="ECO:0000313" key="5">
    <source>
        <dbReference type="EMBL" id="VFU10947.1"/>
    </source>
</evidence>
<dbReference type="GO" id="GO:0005737">
    <property type="term" value="C:cytoplasm"/>
    <property type="evidence" value="ECO:0007669"/>
    <property type="project" value="InterPro"/>
</dbReference>
<name>A0A4U8Z5T6_METTU</name>
<dbReference type="SUPFAM" id="SSF52821">
    <property type="entry name" value="Rhodanese/Cell cycle control phosphatase"/>
    <property type="match status" value="1"/>
</dbReference>
<dbReference type="CDD" id="cd01444">
    <property type="entry name" value="GlpE_ST"/>
    <property type="match status" value="1"/>
</dbReference>
<dbReference type="PANTHER" id="PTHR24171">
    <property type="entry name" value="ANKYRIN REPEAT DOMAIN-CONTAINING PROTEIN 39-RELATED"/>
    <property type="match status" value="1"/>
</dbReference>
<evidence type="ECO:0000256" key="3">
    <source>
        <dbReference type="PROSITE-ProRule" id="PRU00023"/>
    </source>
</evidence>
<dbReference type="GO" id="GO:0004792">
    <property type="term" value="F:thiosulfate-cyanide sulfurtransferase activity"/>
    <property type="evidence" value="ECO:0007669"/>
    <property type="project" value="InterPro"/>
</dbReference>
<dbReference type="Pfam" id="PF00581">
    <property type="entry name" value="Rhodanese"/>
    <property type="match status" value="1"/>
</dbReference>
<evidence type="ECO:0000313" key="6">
    <source>
        <dbReference type="Proteomes" id="UP000294360"/>
    </source>
</evidence>
<dbReference type="SMART" id="SM00248">
    <property type="entry name" value="ANK"/>
    <property type="match status" value="3"/>
</dbReference>
<dbReference type="SMART" id="SM00450">
    <property type="entry name" value="RHOD"/>
    <property type="match status" value="1"/>
</dbReference>
<evidence type="ECO:0000259" key="4">
    <source>
        <dbReference type="PROSITE" id="PS50206"/>
    </source>
</evidence>
<accession>A0A4U8Z5T6</accession>
<proteinExistence type="predicted"/>
<dbReference type="InterPro" id="IPR036873">
    <property type="entry name" value="Rhodanese-like_dom_sf"/>
</dbReference>
<dbReference type="Pfam" id="PF12796">
    <property type="entry name" value="Ank_2"/>
    <property type="match status" value="1"/>
</dbReference>
<sequence>MRERMPFRRIGVEDAQGLLTQGALVLDVRDADSFRRARIDGAHNVSTFNLSTVIETTPKNKPVLIYCYHGNASQEYARILSDFGFLDVYSLDGGYEAWSETLRASPGVPLDDAVRLWLAENGFPAGGVNAAIDNGSTPLMKASHKGRCDIVRRLIAAGAQLGLKNNDGNNALWLACVGAHLDVIDALVEAGVDINNRNDNGATSLMYASSTGKASVVERLLLAGADIAVETLDGFSALDMAATVECLTLLRAAARLRDAGAATLAAGHRA</sequence>
<feature type="repeat" description="ANK" evidence="3">
    <location>
        <begin position="134"/>
        <end position="166"/>
    </location>
</feature>
<dbReference type="InterPro" id="IPR002110">
    <property type="entry name" value="Ankyrin_rpt"/>
</dbReference>
<dbReference type="EMBL" id="LR536450">
    <property type="protein sequence ID" value="VFU10947.1"/>
    <property type="molecule type" value="Genomic_DNA"/>
</dbReference>
<dbReference type="RefSeq" id="WP_134491880.1">
    <property type="nucleotide sequence ID" value="NZ_CP139089.1"/>
</dbReference>
<dbReference type="InterPro" id="IPR023695">
    <property type="entry name" value="Thiosulf_sulfurTrfase"/>
</dbReference>
<dbReference type="Pfam" id="PF00023">
    <property type="entry name" value="Ank"/>
    <property type="match status" value="1"/>
</dbReference>